<evidence type="ECO:0000259" key="1">
    <source>
        <dbReference type="Pfam" id="PF04389"/>
    </source>
</evidence>
<dbReference type="PANTHER" id="PTHR12147">
    <property type="entry name" value="METALLOPEPTIDASE M28 FAMILY MEMBER"/>
    <property type="match status" value="1"/>
</dbReference>
<dbReference type="Proteomes" id="UP001248581">
    <property type="component" value="Chromosome"/>
</dbReference>
<reference evidence="3" key="1">
    <citation type="submission" date="2023-09" db="EMBL/GenBank/DDBJ databases">
        <authorList>
            <person name="Li S."/>
            <person name="Li X."/>
            <person name="Zhang C."/>
            <person name="Zhao Z."/>
        </authorList>
    </citation>
    <scope>NUCLEOTIDE SEQUENCE [LARGE SCALE GENOMIC DNA]</scope>
    <source>
        <strain evidence="3">SQ345</strain>
    </source>
</reference>
<dbReference type="InterPro" id="IPR045175">
    <property type="entry name" value="M28_fam"/>
</dbReference>
<proteinExistence type="predicted"/>
<gene>
    <name evidence="2" type="ORF">RI845_09415</name>
</gene>
<dbReference type="EMBL" id="CP134146">
    <property type="protein sequence ID" value="WNC66772.1"/>
    <property type="molecule type" value="Genomic_DNA"/>
</dbReference>
<name>A0ABY9TCX2_9GAMM</name>
<dbReference type="PANTHER" id="PTHR12147:SF26">
    <property type="entry name" value="PEPTIDASE M28 DOMAIN-CONTAINING PROTEIN"/>
    <property type="match status" value="1"/>
</dbReference>
<keyword evidence="3" id="KW-1185">Reference proteome</keyword>
<dbReference type="RefSeq" id="WP_348385937.1">
    <property type="nucleotide sequence ID" value="NZ_CP134146.1"/>
</dbReference>
<evidence type="ECO:0000313" key="2">
    <source>
        <dbReference type="EMBL" id="WNC66772.1"/>
    </source>
</evidence>
<organism evidence="2 3">
    <name type="scientific">Thalassotalea nanhaiensis</name>
    <dbReference type="NCBI Taxonomy" id="3065648"/>
    <lineage>
        <taxon>Bacteria</taxon>
        <taxon>Pseudomonadati</taxon>
        <taxon>Pseudomonadota</taxon>
        <taxon>Gammaproteobacteria</taxon>
        <taxon>Alteromonadales</taxon>
        <taxon>Colwelliaceae</taxon>
        <taxon>Thalassotalea</taxon>
    </lineage>
</organism>
<dbReference type="Pfam" id="PF04389">
    <property type="entry name" value="Peptidase_M28"/>
    <property type="match status" value="1"/>
</dbReference>
<evidence type="ECO:0000313" key="3">
    <source>
        <dbReference type="Proteomes" id="UP001248581"/>
    </source>
</evidence>
<protein>
    <submittedName>
        <fullName evidence="2">M28 family peptidase</fullName>
    </submittedName>
</protein>
<dbReference type="InterPro" id="IPR007484">
    <property type="entry name" value="Peptidase_M28"/>
</dbReference>
<dbReference type="Gene3D" id="3.40.630.10">
    <property type="entry name" value="Zn peptidases"/>
    <property type="match status" value="1"/>
</dbReference>
<dbReference type="SUPFAM" id="SSF53187">
    <property type="entry name" value="Zn-dependent exopeptidases"/>
    <property type="match status" value="1"/>
</dbReference>
<feature type="domain" description="Peptidase M28" evidence="1">
    <location>
        <begin position="103"/>
        <end position="293"/>
    </location>
</feature>
<sequence>MFRGRSLLIVGVVCYLYSVNGHGFNDNNKQLINHLEQLSSSRFSGREPGTVGHTLASNYIAQHLISTSPLTNSITEVFTYKYGFNNKQGTNHLFIKTGSLYERKYIVITAHYDHLGKKSGKIYHGADDNASGVAALLTLKSWLSSTDTNYSIVLLATDAEEEGLYGAKAFLSASTVKKSDIIFNINLDMISYGTKQQNLYIVGTRKRPELKTLVEKVNQTAEVNFTYKSRLKDNSISSVKSYINLHKASDHYEFHKSDIPYLFVTGENHKNYHSTNDTFENINMSFYSEAFESIKNLILAVDQDLSQKNKI</sequence>
<accession>A0ABY9TCX2</accession>